<dbReference type="Gene3D" id="3.40.50.150">
    <property type="entry name" value="Vaccinia Virus protein VP39"/>
    <property type="match status" value="1"/>
</dbReference>
<dbReference type="AlphaFoldDB" id="A0A2Z5FYM4"/>
<dbReference type="PANTHER" id="PTHR34203:SF15">
    <property type="entry name" value="SLL1173 PROTEIN"/>
    <property type="match status" value="1"/>
</dbReference>
<dbReference type="RefSeq" id="WP_114206955.1">
    <property type="nucleotide sequence ID" value="NZ_CP030840.1"/>
</dbReference>
<dbReference type="InterPro" id="IPR029063">
    <property type="entry name" value="SAM-dependent_MTases_sf"/>
</dbReference>
<keyword evidence="2" id="KW-0808">Transferase</keyword>
<evidence type="ECO:0000259" key="1">
    <source>
        <dbReference type="Pfam" id="PF05050"/>
    </source>
</evidence>
<dbReference type="Pfam" id="PF05050">
    <property type="entry name" value="Methyltransf_21"/>
    <property type="match status" value="1"/>
</dbReference>
<evidence type="ECO:0000313" key="3">
    <source>
        <dbReference type="Proteomes" id="UP000253606"/>
    </source>
</evidence>
<accession>A0A2Z5FYM4</accession>
<reference evidence="2 3" key="1">
    <citation type="journal article" date="2018" name="Front. Microbiol.">
        <title>Hydrolytic Capabilities as a Key to Environmental Success: Chitinolytic and Cellulolytic Acidobacteria From Acidic Sub-arctic Soils and Boreal Peatlands.</title>
        <authorList>
            <person name="Belova S.E."/>
            <person name="Ravin N.V."/>
            <person name="Pankratov T.A."/>
            <person name="Rakitin A.L."/>
            <person name="Ivanova A.A."/>
            <person name="Beletsky A.V."/>
            <person name="Mardanov A.V."/>
            <person name="Sinninghe Damste J.S."/>
            <person name="Dedysh S.N."/>
        </authorList>
    </citation>
    <scope>NUCLEOTIDE SEQUENCE [LARGE SCALE GENOMIC DNA]</scope>
    <source>
        <strain evidence="2 3">SBC82</strain>
    </source>
</reference>
<gene>
    <name evidence="2" type="ORF">ACPOL_2191</name>
</gene>
<dbReference type="EMBL" id="CP030840">
    <property type="protein sequence ID" value="AXC11515.1"/>
    <property type="molecule type" value="Genomic_DNA"/>
</dbReference>
<proteinExistence type="predicted"/>
<organism evidence="2 3">
    <name type="scientific">Acidisarcina polymorpha</name>
    <dbReference type="NCBI Taxonomy" id="2211140"/>
    <lineage>
        <taxon>Bacteria</taxon>
        <taxon>Pseudomonadati</taxon>
        <taxon>Acidobacteriota</taxon>
        <taxon>Terriglobia</taxon>
        <taxon>Terriglobales</taxon>
        <taxon>Acidobacteriaceae</taxon>
        <taxon>Acidisarcina</taxon>
    </lineage>
</organism>
<dbReference type="InterPro" id="IPR052514">
    <property type="entry name" value="SAM-dependent_MTase"/>
</dbReference>
<dbReference type="Proteomes" id="UP000253606">
    <property type="component" value="Chromosome"/>
</dbReference>
<protein>
    <submittedName>
        <fullName evidence="2">Methyltransferase, FkbM family domain protein</fullName>
    </submittedName>
</protein>
<dbReference type="KEGG" id="abas:ACPOL_2191"/>
<keyword evidence="2" id="KW-0489">Methyltransferase</keyword>
<evidence type="ECO:0000313" key="2">
    <source>
        <dbReference type="EMBL" id="AXC11515.1"/>
    </source>
</evidence>
<dbReference type="SUPFAM" id="SSF53335">
    <property type="entry name" value="S-adenosyl-L-methionine-dependent methyltransferases"/>
    <property type="match status" value="1"/>
</dbReference>
<dbReference type="InterPro" id="IPR006342">
    <property type="entry name" value="FkbM_mtfrase"/>
</dbReference>
<dbReference type="PANTHER" id="PTHR34203">
    <property type="entry name" value="METHYLTRANSFERASE, FKBM FAMILY PROTEIN"/>
    <property type="match status" value="1"/>
</dbReference>
<keyword evidence="3" id="KW-1185">Reference proteome</keyword>
<feature type="domain" description="Methyltransferase FkbM" evidence="1">
    <location>
        <begin position="118"/>
        <end position="281"/>
    </location>
</feature>
<dbReference type="GO" id="GO:0032259">
    <property type="term" value="P:methylation"/>
    <property type="evidence" value="ECO:0007669"/>
    <property type="project" value="UniProtKB-KW"/>
</dbReference>
<name>A0A2Z5FYM4_9BACT</name>
<dbReference type="NCBIfam" id="TIGR01444">
    <property type="entry name" value="fkbM_fam"/>
    <property type="match status" value="1"/>
</dbReference>
<dbReference type="OrthoDB" id="5329963at2"/>
<dbReference type="GO" id="GO:0008168">
    <property type="term" value="F:methyltransferase activity"/>
    <property type="evidence" value="ECO:0007669"/>
    <property type="project" value="UniProtKB-KW"/>
</dbReference>
<sequence>MPHSSEATTILPANLELAALRSQYEAGALNKAAYSREVWPMHERLFEYSRFLADTNVGAIEINADGVIFQLRDPDLKLWCSRRDRGHVAMTNLNFRNYEPEEMRAVLQLARVCNTIFDIGANVGLYSIALGQRFPSSKVMAFEPVPDTYRELCRNLTLNSISNVTTFNVGLSDRCWDAPFFFDPTVSGAASGAPLGSEYPVTESLTCPVETLDSFVERTGVAPDFIKCDVEGGELAVFRGATQLLERSKPIVFTEMLRKWSARFGYHPNDIIALFRDAGYECFFLSAGTLHRFLEMDESTVETNFFFLHSQRHLEVARVLGLMK</sequence>